<evidence type="ECO:0000313" key="3">
    <source>
        <dbReference type="EMBL" id="AUX20979.1"/>
    </source>
</evidence>
<feature type="transmembrane region" description="Helical" evidence="2">
    <location>
        <begin position="259"/>
        <end position="278"/>
    </location>
</feature>
<dbReference type="Proteomes" id="UP000295781">
    <property type="component" value="Chromosome"/>
</dbReference>
<feature type="region of interest" description="Disordered" evidence="1">
    <location>
        <begin position="1"/>
        <end position="33"/>
    </location>
</feature>
<feature type="transmembrane region" description="Helical" evidence="2">
    <location>
        <begin position="120"/>
        <end position="137"/>
    </location>
</feature>
<feature type="transmembrane region" description="Helical" evidence="2">
    <location>
        <begin position="96"/>
        <end position="114"/>
    </location>
</feature>
<organism evidence="3 4">
    <name type="scientific">Sorangium cellulosum</name>
    <name type="common">Polyangium cellulosum</name>
    <dbReference type="NCBI Taxonomy" id="56"/>
    <lineage>
        <taxon>Bacteria</taxon>
        <taxon>Pseudomonadati</taxon>
        <taxon>Myxococcota</taxon>
        <taxon>Polyangia</taxon>
        <taxon>Polyangiales</taxon>
        <taxon>Polyangiaceae</taxon>
        <taxon>Sorangium</taxon>
    </lineage>
</organism>
<feature type="transmembrane region" description="Helical" evidence="2">
    <location>
        <begin position="206"/>
        <end position="223"/>
    </location>
</feature>
<dbReference type="InterPro" id="IPR025576">
    <property type="entry name" value="YwiC"/>
</dbReference>
<proteinExistence type="predicted"/>
<accession>A0A4P2PW64</accession>
<keyword evidence="2" id="KW-1133">Transmembrane helix</keyword>
<dbReference type="AlphaFoldDB" id="A0A4P2PW64"/>
<reference evidence="3 4" key="1">
    <citation type="submission" date="2015-09" db="EMBL/GenBank/DDBJ databases">
        <title>Sorangium comparison.</title>
        <authorList>
            <person name="Zaburannyi N."/>
            <person name="Bunk B."/>
            <person name="Overmann J."/>
            <person name="Mueller R."/>
        </authorList>
    </citation>
    <scope>NUCLEOTIDE SEQUENCE [LARGE SCALE GENOMIC DNA]</scope>
    <source>
        <strain evidence="3 4">So ceGT47</strain>
    </source>
</reference>
<evidence type="ECO:0000256" key="2">
    <source>
        <dbReference type="SAM" id="Phobius"/>
    </source>
</evidence>
<name>A0A4P2PW64_SORCE</name>
<sequence length="282" mass="27593">MGSQQIPPAEADGDARARPRARTSPRSLAPREHGAYGQLGLPLCAALAMGRPGLGACALALASVAAFLGHEPALIALGHRGPRALREDGGRARRRLLLLGAAAALLGGLGLALVPPAARSALAIPGALAAALGALIARGVEKAALGEIVAAAALSSASLPVALGSGVSASAAWGAWAAWSAAFIASTFAVRTVIAHARSPIAWPRRLAAPVAVSGLLALAAGAGGLPRFAALAAAPMLLIAIVIAAAPPSPRALKRVGWALVGASALLGVLLAVGARVSEAG</sequence>
<protein>
    <submittedName>
        <fullName evidence="3">Uncharacterized protein</fullName>
    </submittedName>
</protein>
<gene>
    <name evidence="3" type="ORF">SOCEGT47_014570</name>
</gene>
<evidence type="ECO:0000256" key="1">
    <source>
        <dbReference type="SAM" id="MobiDB-lite"/>
    </source>
</evidence>
<feature type="transmembrane region" description="Helical" evidence="2">
    <location>
        <begin position="144"/>
        <end position="167"/>
    </location>
</feature>
<feature type="transmembrane region" description="Helical" evidence="2">
    <location>
        <begin position="229"/>
        <end position="247"/>
    </location>
</feature>
<dbReference type="Pfam" id="PF14256">
    <property type="entry name" value="YwiC"/>
    <property type="match status" value="1"/>
</dbReference>
<evidence type="ECO:0000313" key="4">
    <source>
        <dbReference type="Proteomes" id="UP000295781"/>
    </source>
</evidence>
<dbReference type="EMBL" id="CP012670">
    <property type="protein sequence ID" value="AUX20979.1"/>
    <property type="molecule type" value="Genomic_DNA"/>
</dbReference>
<keyword evidence="2" id="KW-0812">Transmembrane</keyword>
<feature type="transmembrane region" description="Helical" evidence="2">
    <location>
        <begin position="173"/>
        <end position="194"/>
    </location>
</feature>
<dbReference type="RefSeq" id="WP_129346360.1">
    <property type="nucleotide sequence ID" value="NZ_CP012670.1"/>
</dbReference>
<keyword evidence="2" id="KW-0472">Membrane</keyword>